<sequence>MSFKRTHQKNRLSNWATCFPSTLTYSPSPHIMRRQRAEHSISYRPIPRPPLFLTGHITLMGSRRLPDWKPTYRGAKDPPQGPGGAYTGCGQKRSLEDELDLREGDYLLNTSSLTMHRVVPPND</sequence>
<accession>A0A074ZDR3</accession>
<reference evidence="2 3" key="1">
    <citation type="submission" date="2013-11" db="EMBL/GenBank/DDBJ databases">
        <title>Opisthorchis viverrini - life in the bile duct.</title>
        <authorList>
            <person name="Young N.D."/>
            <person name="Nagarajan N."/>
            <person name="Lin S.J."/>
            <person name="Korhonen P.K."/>
            <person name="Jex A.R."/>
            <person name="Hall R.S."/>
            <person name="Safavi-Hemami H."/>
            <person name="Kaewkong W."/>
            <person name="Bertrand D."/>
            <person name="Gao S."/>
            <person name="Seet Q."/>
            <person name="Wongkham S."/>
            <person name="Teh B.T."/>
            <person name="Wongkham C."/>
            <person name="Intapan P.M."/>
            <person name="Maleewong W."/>
            <person name="Yang X."/>
            <person name="Hu M."/>
            <person name="Wang Z."/>
            <person name="Hofmann A."/>
            <person name="Sternberg P.W."/>
            <person name="Tan P."/>
            <person name="Wang J."/>
            <person name="Gasser R.B."/>
        </authorList>
    </citation>
    <scope>NUCLEOTIDE SEQUENCE [LARGE SCALE GENOMIC DNA]</scope>
</reference>
<dbReference type="GeneID" id="20324476"/>
<dbReference type="RefSeq" id="XP_009174906.1">
    <property type="nucleotide sequence ID" value="XM_009176642.1"/>
</dbReference>
<proteinExistence type="predicted"/>
<evidence type="ECO:0000313" key="2">
    <source>
        <dbReference type="EMBL" id="KER21335.1"/>
    </source>
</evidence>
<dbReference type="CTD" id="20324476"/>
<evidence type="ECO:0000313" key="3">
    <source>
        <dbReference type="Proteomes" id="UP000054324"/>
    </source>
</evidence>
<feature type="region of interest" description="Disordered" evidence="1">
    <location>
        <begin position="67"/>
        <end position="91"/>
    </location>
</feature>
<evidence type="ECO:0000256" key="1">
    <source>
        <dbReference type="SAM" id="MobiDB-lite"/>
    </source>
</evidence>
<dbReference type="EMBL" id="KL596974">
    <property type="protein sequence ID" value="KER21335.1"/>
    <property type="molecule type" value="Genomic_DNA"/>
</dbReference>
<keyword evidence="3" id="KW-1185">Reference proteome</keyword>
<dbReference type="KEGG" id="ovi:T265_10308"/>
<dbReference type="Proteomes" id="UP000054324">
    <property type="component" value="Unassembled WGS sequence"/>
</dbReference>
<name>A0A074ZDR3_OPIVI</name>
<organism evidence="2 3">
    <name type="scientific">Opisthorchis viverrini</name>
    <name type="common">Southeast Asian liver fluke</name>
    <dbReference type="NCBI Taxonomy" id="6198"/>
    <lineage>
        <taxon>Eukaryota</taxon>
        <taxon>Metazoa</taxon>
        <taxon>Spiralia</taxon>
        <taxon>Lophotrochozoa</taxon>
        <taxon>Platyhelminthes</taxon>
        <taxon>Trematoda</taxon>
        <taxon>Digenea</taxon>
        <taxon>Opisthorchiida</taxon>
        <taxon>Opisthorchiata</taxon>
        <taxon>Opisthorchiidae</taxon>
        <taxon>Opisthorchis</taxon>
    </lineage>
</organism>
<protein>
    <submittedName>
        <fullName evidence="2">Uncharacterized protein</fullName>
    </submittedName>
</protein>
<gene>
    <name evidence="2" type="ORF">T265_10308</name>
</gene>
<dbReference type="AlphaFoldDB" id="A0A074ZDR3"/>